<dbReference type="AlphaFoldDB" id="A0A7W7ZZ76"/>
<dbReference type="Proteomes" id="UP000568380">
    <property type="component" value="Unassembled WGS sequence"/>
</dbReference>
<feature type="chain" id="PRO_5031061835" evidence="1">
    <location>
        <begin position="32"/>
        <end position="167"/>
    </location>
</feature>
<proteinExistence type="predicted"/>
<reference evidence="2 3" key="1">
    <citation type="submission" date="2020-08" db="EMBL/GenBank/DDBJ databases">
        <title>Genomic Encyclopedia of Type Strains, Phase IV (KMG-IV): sequencing the most valuable type-strain genomes for metagenomic binning, comparative biology and taxonomic classification.</title>
        <authorList>
            <person name="Goeker M."/>
        </authorList>
    </citation>
    <scope>NUCLEOTIDE SEQUENCE [LARGE SCALE GENOMIC DNA]</scope>
    <source>
        <strain evidence="2 3">DSM 45385</strain>
    </source>
</reference>
<organism evidence="2 3">
    <name type="scientific">Nonomuraea endophytica</name>
    <dbReference type="NCBI Taxonomy" id="714136"/>
    <lineage>
        <taxon>Bacteria</taxon>
        <taxon>Bacillati</taxon>
        <taxon>Actinomycetota</taxon>
        <taxon>Actinomycetes</taxon>
        <taxon>Streptosporangiales</taxon>
        <taxon>Streptosporangiaceae</taxon>
        <taxon>Nonomuraea</taxon>
    </lineage>
</organism>
<accession>A0A7W7ZZ76</accession>
<dbReference type="EMBL" id="JACHIN010000002">
    <property type="protein sequence ID" value="MBB5076562.1"/>
    <property type="molecule type" value="Genomic_DNA"/>
</dbReference>
<keyword evidence="1" id="KW-0732">Signal</keyword>
<protein>
    <submittedName>
        <fullName evidence="2">Uncharacterized protein</fullName>
    </submittedName>
</protein>
<sequence length="167" mass="17875">MSKATTAALTAGSANAVKLFVAALAATGAYAGVTAYDAARSAPRPEQAITLQAREVPITSQPAAVAPGAISVTAKSGGPGCDRVYLARTVVVNPDPAQTVLYRWQLSRWSPYTKRWSVYLVDHSGFGAARRTVSWQARVADNPGWYRVEFAVQGQKTIRSDRFQVSC</sequence>
<name>A0A7W7ZZ76_9ACTN</name>
<comment type="caution">
    <text evidence="2">The sequence shown here is derived from an EMBL/GenBank/DDBJ whole genome shotgun (WGS) entry which is preliminary data.</text>
</comment>
<keyword evidence="3" id="KW-1185">Reference proteome</keyword>
<evidence type="ECO:0000256" key="1">
    <source>
        <dbReference type="SAM" id="SignalP"/>
    </source>
</evidence>
<feature type="signal peptide" evidence="1">
    <location>
        <begin position="1"/>
        <end position="31"/>
    </location>
</feature>
<evidence type="ECO:0000313" key="3">
    <source>
        <dbReference type="Proteomes" id="UP000568380"/>
    </source>
</evidence>
<gene>
    <name evidence="2" type="ORF">HNR40_002026</name>
</gene>
<dbReference type="RefSeq" id="WP_184960015.1">
    <property type="nucleotide sequence ID" value="NZ_JACHIN010000002.1"/>
</dbReference>
<evidence type="ECO:0000313" key="2">
    <source>
        <dbReference type="EMBL" id="MBB5076562.1"/>
    </source>
</evidence>